<reference evidence="2" key="1">
    <citation type="submission" date="2006-10" db="EMBL/GenBank/DDBJ databases">
        <authorList>
            <person name="Amadeo P."/>
            <person name="Zhao Q."/>
            <person name="Wortman J."/>
            <person name="Fraser-Liggett C."/>
            <person name="Carlton J."/>
        </authorList>
    </citation>
    <scope>NUCLEOTIDE SEQUENCE</scope>
    <source>
        <strain evidence="2">G3</strain>
    </source>
</reference>
<reference evidence="2" key="2">
    <citation type="journal article" date="2007" name="Science">
        <title>Draft genome sequence of the sexually transmitted pathogen Trichomonas vaginalis.</title>
        <authorList>
            <person name="Carlton J.M."/>
            <person name="Hirt R.P."/>
            <person name="Silva J.C."/>
            <person name="Delcher A.L."/>
            <person name="Schatz M."/>
            <person name="Zhao Q."/>
            <person name="Wortman J.R."/>
            <person name="Bidwell S.L."/>
            <person name="Alsmark U.C.M."/>
            <person name="Besteiro S."/>
            <person name="Sicheritz-Ponten T."/>
            <person name="Noel C.J."/>
            <person name="Dacks J.B."/>
            <person name="Foster P.G."/>
            <person name="Simillion C."/>
            <person name="Van de Peer Y."/>
            <person name="Miranda-Saavedra D."/>
            <person name="Barton G.J."/>
            <person name="Westrop G.D."/>
            <person name="Mueller S."/>
            <person name="Dessi D."/>
            <person name="Fiori P.L."/>
            <person name="Ren Q."/>
            <person name="Paulsen I."/>
            <person name="Zhang H."/>
            <person name="Bastida-Corcuera F.D."/>
            <person name="Simoes-Barbosa A."/>
            <person name="Brown M.T."/>
            <person name="Hayes R.D."/>
            <person name="Mukherjee M."/>
            <person name="Okumura C.Y."/>
            <person name="Schneider R."/>
            <person name="Smith A.J."/>
            <person name="Vanacova S."/>
            <person name="Villalvazo M."/>
            <person name="Haas B.J."/>
            <person name="Pertea M."/>
            <person name="Feldblyum T.V."/>
            <person name="Utterback T.R."/>
            <person name="Shu C.L."/>
            <person name="Osoegawa K."/>
            <person name="de Jong P.J."/>
            <person name="Hrdy I."/>
            <person name="Horvathova L."/>
            <person name="Zubacova Z."/>
            <person name="Dolezal P."/>
            <person name="Malik S.B."/>
            <person name="Logsdon J.M. Jr."/>
            <person name="Henze K."/>
            <person name="Gupta A."/>
            <person name="Wang C.C."/>
            <person name="Dunne R.L."/>
            <person name="Upcroft J.A."/>
            <person name="Upcroft P."/>
            <person name="White O."/>
            <person name="Salzberg S.L."/>
            <person name="Tang P."/>
            <person name="Chiu C.-H."/>
            <person name="Lee Y.-S."/>
            <person name="Embley T.M."/>
            <person name="Coombs G.H."/>
            <person name="Mottram J.C."/>
            <person name="Tachezy J."/>
            <person name="Fraser-Liggett C.M."/>
            <person name="Johnson P.J."/>
        </authorList>
    </citation>
    <scope>NUCLEOTIDE SEQUENCE [LARGE SCALE GENOMIC DNA]</scope>
    <source>
        <strain evidence="2">G3</strain>
    </source>
</reference>
<dbReference type="AlphaFoldDB" id="A2EDA6"/>
<sequence length="111" mass="12529">MLFILLSLFYGTLRCYPPTFHPIHKWELEDKRTLILNLKEIFCSQPGRFGQTEMSHIATISDGTNTVDFTKASGKVKLADGRIAFVSDDNYLQIIGSTSKSYELGITSYES</sequence>
<keyword evidence="1" id="KW-0732">Signal</keyword>
<feature type="signal peptide" evidence="1">
    <location>
        <begin position="1"/>
        <end position="15"/>
    </location>
</feature>
<dbReference type="Proteomes" id="UP000001542">
    <property type="component" value="Unassembled WGS sequence"/>
</dbReference>
<dbReference type="InParanoid" id="A2EDA6"/>
<dbReference type="VEuPathDB" id="TrichDB:TVAG_417860"/>
<evidence type="ECO:0000256" key="1">
    <source>
        <dbReference type="SAM" id="SignalP"/>
    </source>
</evidence>
<organism evidence="2 3">
    <name type="scientific">Trichomonas vaginalis (strain ATCC PRA-98 / G3)</name>
    <dbReference type="NCBI Taxonomy" id="412133"/>
    <lineage>
        <taxon>Eukaryota</taxon>
        <taxon>Metamonada</taxon>
        <taxon>Parabasalia</taxon>
        <taxon>Trichomonadida</taxon>
        <taxon>Trichomonadidae</taxon>
        <taxon>Trichomonas</taxon>
    </lineage>
</organism>
<gene>
    <name evidence="2" type="ORF">TVAG_417860</name>
</gene>
<protein>
    <submittedName>
        <fullName evidence="2">Uncharacterized protein</fullName>
    </submittedName>
</protein>
<accession>A2EDA6</accession>
<dbReference type="RefSeq" id="XP_001321587.1">
    <property type="nucleotide sequence ID" value="XM_001321552.1"/>
</dbReference>
<proteinExistence type="predicted"/>
<dbReference type="KEGG" id="tva:4767281"/>
<keyword evidence="3" id="KW-1185">Reference proteome</keyword>
<dbReference type="SMR" id="A2EDA6"/>
<evidence type="ECO:0000313" key="3">
    <source>
        <dbReference type="Proteomes" id="UP000001542"/>
    </source>
</evidence>
<name>A2EDA6_TRIV3</name>
<evidence type="ECO:0000313" key="2">
    <source>
        <dbReference type="EMBL" id="EAY09364.1"/>
    </source>
</evidence>
<dbReference type="EMBL" id="DS113359">
    <property type="protein sequence ID" value="EAY09364.1"/>
    <property type="molecule type" value="Genomic_DNA"/>
</dbReference>
<feature type="chain" id="PRO_5012022634" evidence="1">
    <location>
        <begin position="16"/>
        <end position="111"/>
    </location>
</feature>
<dbReference type="VEuPathDB" id="TrichDB:TVAGG3_0876140"/>